<dbReference type="PANTHER" id="PTHR43377">
    <property type="entry name" value="BILIVERDIN REDUCTASE A"/>
    <property type="match status" value="1"/>
</dbReference>
<dbReference type="PANTHER" id="PTHR43377:SF12">
    <property type="entry name" value="BINDING ROSSMANN FOLD OXIDOREDUCTASE, PUTATIVE (AFU_ORTHOLOGUE AFUA_3G11840)-RELATED"/>
    <property type="match status" value="1"/>
</dbReference>
<evidence type="ECO:0000259" key="2">
    <source>
        <dbReference type="Pfam" id="PF01408"/>
    </source>
</evidence>
<organism evidence="3 4">
    <name type="scientific">Tuber aestivum</name>
    <name type="common">summer truffle</name>
    <dbReference type="NCBI Taxonomy" id="59557"/>
    <lineage>
        <taxon>Eukaryota</taxon>
        <taxon>Fungi</taxon>
        <taxon>Dikarya</taxon>
        <taxon>Ascomycota</taxon>
        <taxon>Pezizomycotina</taxon>
        <taxon>Pezizomycetes</taxon>
        <taxon>Pezizales</taxon>
        <taxon>Tuberaceae</taxon>
        <taxon>Tuber</taxon>
    </lineage>
</organism>
<dbReference type="GO" id="GO:0000166">
    <property type="term" value="F:nucleotide binding"/>
    <property type="evidence" value="ECO:0007669"/>
    <property type="project" value="InterPro"/>
</dbReference>
<dbReference type="EMBL" id="LN890970">
    <property type="protein sequence ID" value="CUS13575.1"/>
    <property type="molecule type" value="Genomic_DNA"/>
</dbReference>
<dbReference type="InterPro" id="IPR036291">
    <property type="entry name" value="NAD(P)-bd_dom_sf"/>
</dbReference>
<dbReference type="AlphaFoldDB" id="A0A292Q3P4"/>
<accession>A0A292Q3P4</accession>
<reference evidence="3" key="1">
    <citation type="submission" date="2015-10" db="EMBL/GenBank/DDBJ databases">
        <authorList>
            <person name="Regsiter A."/>
            <person name="william w."/>
        </authorList>
    </citation>
    <scope>NUCLEOTIDE SEQUENCE</scope>
    <source>
        <strain evidence="3">Montdore</strain>
    </source>
</reference>
<evidence type="ECO:0000256" key="1">
    <source>
        <dbReference type="SAM" id="MobiDB-lite"/>
    </source>
</evidence>
<feature type="region of interest" description="Disordered" evidence="1">
    <location>
        <begin position="1"/>
        <end position="23"/>
    </location>
</feature>
<dbReference type="InterPro" id="IPR051450">
    <property type="entry name" value="Gfo/Idh/MocA_Oxidoreductases"/>
</dbReference>
<dbReference type="SUPFAM" id="SSF51735">
    <property type="entry name" value="NAD(P)-binding Rossmann-fold domains"/>
    <property type="match status" value="1"/>
</dbReference>
<feature type="domain" description="Gfo/Idh/MocA-like oxidoreductase N-terminal" evidence="2">
    <location>
        <begin position="40"/>
        <end position="154"/>
    </location>
</feature>
<dbReference type="Proteomes" id="UP001412239">
    <property type="component" value="Unassembled WGS sequence"/>
</dbReference>
<protein>
    <recommendedName>
        <fullName evidence="2">Gfo/Idh/MocA-like oxidoreductase N-terminal domain-containing protein</fullName>
    </recommendedName>
</protein>
<dbReference type="Pfam" id="PF01408">
    <property type="entry name" value="GFO_IDH_MocA"/>
    <property type="match status" value="1"/>
</dbReference>
<dbReference type="Gene3D" id="3.30.360.10">
    <property type="entry name" value="Dihydrodipicolinate Reductase, domain 2"/>
    <property type="match status" value="1"/>
</dbReference>
<evidence type="ECO:0000313" key="3">
    <source>
        <dbReference type="EMBL" id="CUS13575.1"/>
    </source>
</evidence>
<dbReference type="Gene3D" id="3.40.50.720">
    <property type="entry name" value="NAD(P)-binding Rossmann-like Domain"/>
    <property type="match status" value="1"/>
</dbReference>
<keyword evidence="4" id="KW-1185">Reference proteome</keyword>
<evidence type="ECO:0000313" key="4">
    <source>
        <dbReference type="Proteomes" id="UP001412239"/>
    </source>
</evidence>
<name>A0A292Q3P4_9PEZI</name>
<dbReference type="SUPFAM" id="SSF55347">
    <property type="entry name" value="Glyceraldehyde-3-phosphate dehydrogenase-like, C-terminal domain"/>
    <property type="match status" value="1"/>
</dbReference>
<sequence length="539" mass="59419">MTTAIKNIFSGKDTSSAPHKTGSFRVMPRATPPKPVNSPRILIVGAGSRGHAYARSITAATSGTIVGVAEPDEYKRRSLVREYSIPIELAFTSWTELVGEHKGLVMSRVDGVCVCTLDETHEEIVLAIRPLNLHILCEKPLSTTLESCVRMASTISDPDLPPILLAIGHVLRYSPHNMLMKKLVCEDKLLGEIVNVNHTEPVGWYHFAHSYVRYYYPCLCSPSADLCRGNWRRKETAAPSLLTKCCHDIDLLLWLLCSPAATATPHLPSTVSSSGSLVHFRRTRKPVKAGNATNCLSCPAEPDCVFSARKIYVEKNLKKMNMGWPVKIVVPDIEEATSMEAAEAMLTQKLGEDYGSEGTMVDGEQKSYYGRCVYETDNNVLDNQVVTISWDDDSASISPSGAPEEGRGAKTATLTMVAFSEKICERFTRIYGTKGELEADSCQIKIYDFETGVKKTWVPSMDMLSGHGGGDNGLAGAFVDAIDKVKNKGWTVDKAQKEIIGVTAEEVLRSHAAVFWAEEARVNRQILEWGQWWAQNVRS</sequence>
<gene>
    <name evidence="3" type="ORF">GSTUAT00002284001</name>
</gene>
<proteinExistence type="predicted"/>
<dbReference type="InterPro" id="IPR000683">
    <property type="entry name" value="Gfo/Idh/MocA-like_OxRdtase_N"/>
</dbReference>